<organism evidence="3 4">
    <name type="scientific">Eptatretus burgeri</name>
    <name type="common">Inshore hagfish</name>
    <dbReference type="NCBI Taxonomy" id="7764"/>
    <lineage>
        <taxon>Eukaryota</taxon>
        <taxon>Metazoa</taxon>
        <taxon>Chordata</taxon>
        <taxon>Craniata</taxon>
        <taxon>Vertebrata</taxon>
        <taxon>Cyclostomata</taxon>
        <taxon>Myxini</taxon>
        <taxon>Myxiniformes</taxon>
        <taxon>Myxinidae</taxon>
        <taxon>Eptatretinae</taxon>
        <taxon>Eptatretus</taxon>
    </lineage>
</organism>
<protein>
    <recommendedName>
        <fullName evidence="2">MYM-type domain-containing protein</fullName>
    </recommendedName>
</protein>
<feature type="region of interest" description="Disordered" evidence="1">
    <location>
        <begin position="1262"/>
        <end position="1303"/>
    </location>
</feature>
<feature type="compositionally biased region" description="Basic residues" evidence="1">
    <location>
        <begin position="1293"/>
        <end position="1303"/>
    </location>
</feature>
<dbReference type="Proteomes" id="UP000694388">
    <property type="component" value="Unplaced"/>
</dbReference>
<feature type="compositionally biased region" description="Polar residues" evidence="1">
    <location>
        <begin position="1267"/>
        <end position="1279"/>
    </location>
</feature>
<evidence type="ECO:0000256" key="1">
    <source>
        <dbReference type="SAM" id="MobiDB-lite"/>
    </source>
</evidence>
<feature type="region of interest" description="Disordered" evidence="1">
    <location>
        <begin position="1"/>
        <end position="28"/>
    </location>
</feature>
<sequence length="1303" mass="141928">MAEAEREGRPAEKRCRKPAHPVKREINEEMKSFAESTMNELLGWYGYEKVELKDGEDIDLREELGQISPIAKEILIPKKRSSEGSSLEDGQIQPWPDTPGHTTKEQTAWGGLPTACLPSAESPRHPGTKDYSNVSLVIPLVPHPLVKTPPEEESQGGQAVCAWCQKSGSKRYTLSMGSEAKNFCSEKCFTSCRRAYFKRNKVCDWCKHIRHTKEYLDFGDGERRLQFCSVKCLNQYKMDIFYKEAQASLPTPPLASALVPPFLDQMTKTERNGLPVLTPDSWNVPPPASSSSSSFLSSTSSFSSSAQGLVQMGKKTSLSSPVSLYGQSSTQQSSTLKSLPEGTRSTIGGISRQGISLDTAVSPIRLNMPSVASQEQPTSHVEPAPVVEVGNGLQSPLLLNHRGSLPLPLFMENQLRPPAAHNPTMPHPSSFVPGVSLPPSLPVPPHHAAQASSPLQRAQILSPHLQLPATAQLPPAAPQAPTLPPSSATHPGSTAATPAFSVFPNSTFPPHLLPPPLLNLGLPSLTPLVPPAMMLVPYPVIVPLPVPVPIPIPIPHFLFSKATSTPPNTSVDEVGTHAEGLQSKRTVPTESGGLDSDSQITSDTGDLICNYEDMLQKVVTQNLPRDVDVRLEEGETSEERYFLINHRTCDNGPLSVGGYESGIELLSRPLSVSPSPCEIIDLTIKPPGYMEPQVYIKQPIISSPLHDEVIDLSLKPRNQYNPVTMEDEEAKDTEENNCVDKSEAEVVPLLKLSAMEHQVNGLDDDFLEGNAECKTPAADDEFSNFGYSGDVDLILHYGSCQRKQLGLAMAEQSALLMAKDGHAAEAAKEEYSLDEKVSFNGDSAACGLDSFLSIQARREWTEKSPGSSRVADDGRTHAYKIEGEISRNYQNGNNDVAPTGECNPFTCERDVGLGSIAEPTYGSEFLPDECFRESSGEKGTAVNKKVNSAERPSQTDCKLTKLVIKLSSRDIKQYQSQTAKACKTLPRDKSKGSQSHGKKDNGKRGSSRLKRGHTAVEEQSPKLKVLLPLRQLSPAAATDVDKGKGRFKDKQVRVWSCKIAEEQVDKINKESETLLDFKCGSQNDLPESLGENERVSAKCKDFSLPDVKNCTNESVVTKPCKPHATGSRTNKQQTAEAKAKHMQHTGGKICKMATADTRWNKSDISPSKKKTMEISPLEPGELVPCSFPRGKTRQQYVESGSTVPELHSAQLAEPVCDNHCPNNEGSSLVKVSTGPETSLRDPCVADHAYALRVGPNRCESEQLVDESLSSQTIHPTSITEDVKNGGPDDFRPAVKKKCLRSQN</sequence>
<evidence type="ECO:0000313" key="4">
    <source>
        <dbReference type="Proteomes" id="UP000694388"/>
    </source>
</evidence>
<feature type="region of interest" description="Disordered" evidence="1">
    <location>
        <begin position="274"/>
        <end position="296"/>
    </location>
</feature>
<feature type="region of interest" description="Disordered" evidence="1">
    <location>
        <begin position="977"/>
        <end position="1022"/>
    </location>
</feature>
<dbReference type="Ensembl" id="ENSEBUT00000028372.1">
    <property type="protein sequence ID" value="ENSEBUP00000027796.1"/>
    <property type="gene ID" value="ENSEBUG00000017004.1"/>
</dbReference>
<feature type="region of interest" description="Disordered" evidence="1">
    <location>
        <begin position="474"/>
        <end position="498"/>
    </location>
</feature>
<evidence type="ECO:0000259" key="2">
    <source>
        <dbReference type="Pfam" id="PF06467"/>
    </source>
</evidence>
<dbReference type="GeneTree" id="ENSGT00940000154164"/>
<evidence type="ECO:0000313" key="3">
    <source>
        <dbReference type="Ensembl" id="ENSEBUP00000027796.1"/>
    </source>
</evidence>
<dbReference type="GO" id="GO:0005634">
    <property type="term" value="C:nucleus"/>
    <property type="evidence" value="ECO:0007669"/>
    <property type="project" value="TreeGrafter"/>
</dbReference>
<proteinExistence type="predicted"/>
<dbReference type="InterPro" id="IPR026092">
    <property type="entry name" value="RAI2/SOBP"/>
</dbReference>
<keyword evidence="4" id="KW-1185">Reference proteome</keyword>
<feature type="region of interest" description="Disordered" evidence="1">
    <location>
        <begin position="320"/>
        <end position="349"/>
    </location>
</feature>
<feature type="region of interest" description="Disordered" evidence="1">
    <location>
        <begin position="418"/>
        <end position="455"/>
    </location>
</feature>
<feature type="compositionally biased region" description="Basic and acidic residues" evidence="1">
    <location>
        <begin position="985"/>
        <end position="1003"/>
    </location>
</feature>
<dbReference type="Pfam" id="PF06467">
    <property type="entry name" value="zf-FCS"/>
    <property type="match status" value="1"/>
</dbReference>
<reference evidence="3" key="2">
    <citation type="submission" date="2025-09" db="UniProtKB">
        <authorList>
            <consortium name="Ensembl"/>
        </authorList>
    </citation>
    <scope>IDENTIFICATION</scope>
</reference>
<feature type="compositionally biased region" description="Pro residues" evidence="1">
    <location>
        <begin position="475"/>
        <end position="484"/>
    </location>
</feature>
<accession>A0A8C4RB73</accession>
<feature type="compositionally biased region" description="Low complexity" evidence="1">
    <location>
        <begin position="428"/>
        <end position="438"/>
    </location>
</feature>
<dbReference type="GO" id="GO:0008270">
    <property type="term" value="F:zinc ion binding"/>
    <property type="evidence" value="ECO:0007669"/>
    <property type="project" value="InterPro"/>
</dbReference>
<feature type="compositionally biased region" description="Basic and acidic residues" evidence="1">
    <location>
        <begin position="1280"/>
        <end position="1292"/>
    </location>
</feature>
<reference evidence="3" key="1">
    <citation type="submission" date="2025-08" db="UniProtKB">
        <authorList>
            <consortium name="Ensembl"/>
        </authorList>
    </citation>
    <scope>IDENTIFICATION</scope>
</reference>
<feature type="region of interest" description="Disordered" evidence="1">
    <location>
        <begin position="81"/>
        <end position="128"/>
    </location>
</feature>
<name>A0A8C4RB73_EPTBU</name>
<dbReference type="GO" id="GO:0048513">
    <property type="term" value="P:animal organ development"/>
    <property type="evidence" value="ECO:0007669"/>
    <property type="project" value="TreeGrafter"/>
</dbReference>
<dbReference type="InterPro" id="IPR010507">
    <property type="entry name" value="Znf_MYM"/>
</dbReference>
<dbReference type="Pfam" id="PF15279">
    <property type="entry name" value="SOBP"/>
    <property type="match status" value="1"/>
</dbReference>
<feature type="domain" description="MYM-type" evidence="2">
    <location>
        <begin position="160"/>
        <end position="191"/>
    </location>
</feature>
<dbReference type="PANTHER" id="PTHR23186:SF4">
    <property type="entry name" value="GH22790P"/>
    <property type="match status" value="1"/>
</dbReference>
<dbReference type="PANTHER" id="PTHR23186">
    <property type="entry name" value="RETINOIC ACID-INDUCED PROTEIN 2"/>
    <property type="match status" value="1"/>
</dbReference>
<feature type="compositionally biased region" description="Basic and acidic residues" evidence="1">
    <location>
        <begin position="1"/>
        <end position="13"/>
    </location>
</feature>